<sequence length="312" mass="35615">YDESMKEKFPKKPSTNEAEDEMKYCKKLLKTIEEQSSLTKIPSIKERINVLKEVIEDYHEQQLYSEDPDACTGHKSVDYSFHGYKTHIAMSDERIITAALITSGEKGDGQYLEELVENSVDNGMEIDTVVGDTAYSGTDNLNYAKDNFNLISKLHPIITNGTRKKEDEFSFNKDAGLFVCPAGHLAKRKSIKKKKDRNDQMRYHFDVNICKTCPLRDGCYKEGAKSKTYCVTIKSTEHTEHEAFQNTDEFKELAKNRYKIEAKNSELKNRHGFKQAKSSGLFGMQIQGATTIFAVNMKRIIKLMNEKEGKKG</sequence>
<dbReference type="STRING" id="930117.SAMN05216225_1002153"/>
<dbReference type="Proteomes" id="UP000183988">
    <property type="component" value="Unassembled WGS sequence"/>
</dbReference>
<keyword evidence="4" id="KW-1185">Reference proteome</keyword>
<dbReference type="PANTHER" id="PTHR33408">
    <property type="entry name" value="TRANSPOSASE"/>
    <property type="match status" value="1"/>
</dbReference>
<feature type="domain" description="Transposase DDE" evidence="1">
    <location>
        <begin position="179"/>
        <end position="300"/>
    </location>
</feature>
<dbReference type="AlphaFoldDB" id="A0A1M5DP02"/>
<dbReference type="EMBL" id="FQVW01000065">
    <property type="protein sequence ID" value="SHG80875.1"/>
    <property type="molecule type" value="Genomic_DNA"/>
</dbReference>
<accession>A0A1M5DP02</accession>
<dbReference type="EMBL" id="FQVW01000002">
    <property type="protein sequence ID" value="SHF68739.1"/>
    <property type="molecule type" value="Genomic_DNA"/>
</dbReference>
<dbReference type="Pfam" id="PF13751">
    <property type="entry name" value="DDE_Tnp_1_6"/>
    <property type="match status" value="1"/>
</dbReference>
<dbReference type="InterPro" id="IPR025668">
    <property type="entry name" value="Tnp_DDE_dom"/>
</dbReference>
<proteinExistence type="predicted"/>
<evidence type="ECO:0000313" key="2">
    <source>
        <dbReference type="EMBL" id="SHF68739.1"/>
    </source>
</evidence>
<feature type="non-terminal residue" evidence="2">
    <location>
        <position position="1"/>
    </location>
</feature>
<dbReference type="RefSeq" id="WP_234982549.1">
    <property type="nucleotide sequence ID" value="NZ_FQVW01000002.1"/>
</dbReference>
<organism evidence="2 4">
    <name type="scientific">Ornithinibacillus halophilus</name>
    <dbReference type="NCBI Taxonomy" id="930117"/>
    <lineage>
        <taxon>Bacteria</taxon>
        <taxon>Bacillati</taxon>
        <taxon>Bacillota</taxon>
        <taxon>Bacilli</taxon>
        <taxon>Bacillales</taxon>
        <taxon>Bacillaceae</taxon>
        <taxon>Ornithinibacillus</taxon>
    </lineage>
</organism>
<dbReference type="PANTHER" id="PTHR33408:SF2">
    <property type="entry name" value="TRANSPOSASE DDE DOMAIN-CONTAINING PROTEIN"/>
    <property type="match status" value="1"/>
</dbReference>
<reference evidence="2 4" key="1">
    <citation type="submission" date="2016-11" db="EMBL/GenBank/DDBJ databases">
        <authorList>
            <person name="Jaros S."/>
            <person name="Januszkiewicz K."/>
            <person name="Wedrychowicz H."/>
        </authorList>
    </citation>
    <scope>NUCLEOTIDE SEQUENCE [LARGE SCALE GENOMIC DNA]</scope>
    <source>
        <strain evidence="2 4">IBRC-M 10683</strain>
    </source>
</reference>
<protein>
    <submittedName>
        <fullName evidence="2">Transposase DDE domain-containing protein</fullName>
    </submittedName>
</protein>
<gene>
    <name evidence="2" type="ORF">SAMN05216225_1002153</name>
    <name evidence="3" type="ORF">SAMN05216225_106511</name>
</gene>
<evidence type="ECO:0000313" key="3">
    <source>
        <dbReference type="EMBL" id="SHG80875.1"/>
    </source>
</evidence>
<name>A0A1M5DP02_9BACI</name>
<evidence type="ECO:0000259" key="1">
    <source>
        <dbReference type="Pfam" id="PF13751"/>
    </source>
</evidence>
<evidence type="ECO:0000313" key="4">
    <source>
        <dbReference type="Proteomes" id="UP000183988"/>
    </source>
</evidence>